<dbReference type="Proteomes" id="UP000799778">
    <property type="component" value="Unassembled WGS sequence"/>
</dbReference>
<proteinExistence type="predicted"/>
<organism evidence="1 2">
    <name type="scientific">Aaosphaeria arxii CBS 175.79</name>
    <dbReference type="NCBI Taxonomy" id="1450172"/>
    <lineage>
        <taxon>Eukaryota</taxon>
        <taxon>Fungi</taxon>
        <taxon>Dikarya</taxon>
        <taxon>Ascomycota</taxon>
        <taxon>Pezizomycotina</taxon>
        <taxon>Dothideomycetes</taxon>
        <taxon>Pleosporomycetidae</taxon>
        <taxon>Pleosporales</taxon>
        <taxon>Pleosporales incertae sedis</taxon>
        <taxon>Aaosphaeria</taxon>
    </lineage>
</organism>
<name>A0A6A5XRK6_9PLEO</name>
<reference evidence="1" key="1">
    <citation type="journal article" date="2020" name="Stud. Mycol.">
        <title>101 Dothideomycetes genomes: a test case for predicting lifestyles and emergence of pathogens.</title>
        <authorList>
            <person name="Haridas S."/>
            <person name="Albert R."/>
            <person name="Binder M."/>
            <person name="Bloem J."/>
            <person name="Labutti K."/>
            <person name="Salamov A."/>
            <person name="Andreopoulos B."/>
            <person name="Baker S."/>
            <person name="Barry K."/>
            <person name="Bills G."/>
            <person name="Bluhm B."/>
            <person name="Cannon C."/>
            <person name="Castanera R."/>
            <person name="Culley D."/>
            <person name="Daum C."/>
            <person name="Ezra D."/>
            <person name="Gonzalez J."/>
            <person name="Henrissat B."/>
            <person name="Kuo A."/>
            <person name="Liang C."/>
            <person name="Lipzen A."/>
            <person name="Lutzoni F."/>
            <person name="Magnuson J."/>
            <person name="Mondo S."/>
            <person name="Nolan M."/>
            <person name="Ohm R."/>
            <person name="Pangilinan J."/>
            <person name="Park H.-J."/>
            <person name="Ramirez L."/>
            <person name="Alfaro M."/>
            <person name="Sun H."/>
            <person name="Tritt A."/>
            <person name="Yoshinaga Y."/>
            <person name="Zwiers L.-H."/>
            <person name="Turgeon B."/>
            <person name="Goodwin S."/>
            <person name="Spatafora J."/>
            <person name="Crous P."/>
            <person name="Grigoriev I."/>
        </authorList>
    </citation>
    <scope>NUCLEOTIDE SEQUENCE</scope>
    <source>
        <strain evidence="1">CBS 175.79</strain>
    </source>
</reference>
<dbReference type="AlphaFoldDB" id="A0A6A5XRK6"/>
<dbReference type="RefSeq" id="XP_033384151.1">
    <property type="nucleotide sequence ID" value="XM_033533869.1"/>
</dbReference>
<keyword evidence="2" id="KW-1185">Reference proteome</keyword>
<evidence type="ECO:0000313" key="2">
    <source>
        <dbReference type="Proteomes" id="UP000799778"/>
    </source>
</evidence>
<dbReference type="GeneID" id="54291266"/>
<accession>A0A6A5XRK6</accession>
<dbReference type="OrthoDB" id="3804322at2759"/>
<sequence length="272" mass="31119">MPAVMSHVPPLVEEASQQAWVEASLDQQLISGQLKGQKALQAELLSRRLQHLTHAHPKNPILAFHSRGVIFNIFAPLVTQTARVIRDQVDNHPSPTLYRECLDIALDFHPFIVQCAVSWWKSMNLEVGKEKRLSCAHAVELPQDPNEVNFTARISSFKVLLELHDIALHFQYEPLQATILSKFRHDINHGNVSMLEMEEGIRVAYGRSSSDRNGQVLRQVFLTGLLFFWNSIEEFVDVHTLTTDFPELVSDLRHGEIWIQQNQSRLLTPRHT</sequence>
<gene>
    <name evidence="1" type="ORF">BU24DRAFT_492009</name>
</gene>
<dbReference type="EMBL" id="ML978069">
    <property type="protein sequence ID" value="KAF2015812.1"/>
    <property type="molecule type" value="Genomic_DNA"/>
</dbReference>
<protein>
    <submittedName>
        <fullName evidence="1">Uncharacterized protein</fullName>
    </submittedName>
</protein>
<evidence type="ECO:0000313" key="1">
    <source>
        <dbReference type="EMBL" id="KAF2015812.1"/>
    </source>
</evidence>